<dbReference type="SUPFAM" id="SSF51246">
    <property type="entry name" value="Rudiment single hybrid motif"/>
    <property type="match status" value="1"/>
</dbReference>
<comment type="similarity">
    <text evidence="5 6">Belongs to the PurK/PurT family.</text>
</comment>
<dbReference type="InterPro" id="IPR054350">
    <property type="entry name" value="PurT/PurK_preATP-grasp"/>
</dbReference>
<evidence type="ECO:0000256" key="4">
    <source>
        <dbReference type="ARBA" id="ARBA00022840"/>
    </source>
</evidence>
<sequence>MSLRVGVVGGGQLARMMIAPAVELGVELRVLAEDVGMSASLAATAVGDYHDADTVLAFARDVDVITFDHEHVPQDVLAVLVDAGVAVHPGPDALRVAQDKLVMRARLAELGMPQPDWAAVTDAAELQAFLDAHGGRAVVKTPRGGYDGKGVRVVSAGTEADDWFATLAEDARGGALLVEELVDFARELAQQVARRPSGAMRAYPVVETVQRGGVCAEVIAPAPHSSERLRAVAAEIGVAIAEGLEVTGMLAVELFETTDERLLVNELAMRPHNSGHWSQDGAVTSQFEQHLRAVLDLPLGDPDPVAEWAVMVNILGGPAEESLDARFAAAMSEHPQAKVHTYGKAPRPGRKVGHVNVSGDDLDDVAYQARAAASFFLD</sequence>
<keyword evidence="3 5" id="KW-0658">Purine biosynthesis</keyword>
<feature type="binding site" evidence="5">
    <location>
        <position position="100"/>
    </location>
    <ligand>
        <name>ATP</name>
        <dbReference type="ChEBI" id="CHEBI:30616"/>
    </ligand>
</feature>
<dbReference type="RefSeq" id="WP_229385389.1">
    <property type="nucleotide sequence ID" value="NZ_JAGTTN010000005.1"/>
</dbReference>
<dbReference type="Pfam" id="PF02222">
    <property type="entry name" value="ATP-grasp"/>
    <property type="match status" value="1"/>
</dbReference>
<dbReference type="GO" id="GO:0034028">
    <property type="term" value="F:5-(carboxyamino)imidazole ribonucleotide synthase activity"/>
    <property type="evidence" value="ECO:0007669"/>
    <property type="project" value="UniProtKB-UniRule"/>
</dbReference>
<dbReference type="GO" id="GO:0005829">
    <property type="term" value="C:cytosol"/>
    <property type="evidence" value="ECO:0007669"/>
    <property type="project" value="TreeGrafter"/>
</dbReference>
<dbReference type="HAMAP" id="MF_01928">
    <property type="entry name" value="PurK"/>
    <property type="match status" value="1"/>
</dbReference>
<feature type="binding site" evidence="5">
    <location>
        <position position="140"/>
    </location>
    <ligand>
        <name>ATP</name>
        <dbReference type="ChEBI" id="CHEBI:30616"/>
    </ligand>
</feature>
<dbReference type="InterPro" id="IPR016185">
    <property type="entry name" value="PreATP-grasp_dom_sf"/>
</dbReference>
<comment type="function">
    <text evidence="6">Catalyzes the ATP-dependent conversion of 5-aminoimidazole ribonucleotide (AIR) and HCO(3)- to N5-carboxyaminoimidazole ribonucleotide (N5-CAIR).</text>
</comment>
<dbReference type="PROSITE" id="PS50975">
    <property type="entry name" value="ATP_GRASP"/>
    <property type="match status" value="1"/>
</dbReference>
<comment type="caution">
    <text evidence="5">Lacks conserved residue(s) required for the propagation of feature annotation.</text>
</comment>
<dbReference type="InterPro" id="IPR011761">
    <property type="entry name" value="ATP-grasp"/>
</dbReference>
<comment type="catalytic activity">
    <reaction evidence="5 6">
        <text>5-amino-1-(5-phospho-beta-D-ribosyl)imidazole + hydrogencarbonate + ATP = 5-carboxyamino-1-(5-phospho-D-ribosyl)imidazole + ADP + phosphate + 2 H(+)</text>
        <dbReference type="Rhea" id="RHEA:19317"/>
        <dbReference type="ChEBI" id="CHEBI:15378"/>
        <dbReference type="ChEBI" id="CHEBI:17544"/>
        <dbReference type="ChEBI" id="CHEBI:30616"/>
        <dbReference type="ChEBI" id="CHEBI:43474"/>
        <dbReference type="ChEBI" id="CHEBI:58730"/>
        <dbReference type="ChEBI" id="CHEBI:137981"/>
        <dbReference type="ChEBI" id="CHEBI:456216"/>
        <dbReference type="EC" id="6.3.4.18"/>
    </reaction>
</comment>
<dbReference type="PANTHER" id="PTHR11609">
    <property type="entry name" value="PURINE BIOSYNTHESIS PROTEIN 6/7, PUR6/7"/>
    <property type="match status" value="1"/>
</dbReference>
<comment type="function">
    <text evidence="5">Catalyzes the ATP-dependent conversion of 5-aminoimidazole ribonucleotide (AIR) and HCO(3)(-) to N5-carboxyaminoimidazole ribonucleotide (N5-CAIR).</text>
</comment>
<feature type="binding site" evidence="5">
    <location>
        <position position="187"/>
    </location>
    <ligand>
        <name>ATP</name>
        <dbReference type="ChEBI" id="CHEBI:30616"/>
    </ligand>
</feature>
<dbReference type="Proteomes" id="UP001139354">
    <property type="component" value="Unassembled WGS sequence"/>
</dbReference>
<dbReference type="EMBL" id="JAGTTN010000005">
    <property type="protein sequence ID" value="MCC2033392.1"/>
    <property type="molecule type" value="Genomic_DNA"/>
</dbReference>
<dbReference type="Pfam" id="PF17769">
    <property type="entry name" value="PurK_C"/>
    <property type="match status" value="1"/>
</dbReference>
<protein>
    <recommendedName>
        <fullName evidence="5 6">N5-carboxyaminoimidazole ribonucleotide synthase</fullName>
        <shortName evidence="5 6">N5-CAIR synthase</shortName>
        <ecNumber evidence="5 6">6.3.4.18</ecNumber>
    </recommendedName>
    <alternativeName>
        <fullName evidence="5 6">5-(carboxyamino)imidazole ribonucleotide synthetase</fullName>
    </alternativeName>
</protein>
<dbReference type="NCBIfam" id="NF004679">
    <property type="entry name" value="PRK06019.1-5"/>
    <property type="match status" value="1"/>
</dbReference>
<dbReference type="GO" id="GO:0005524">
    <property type="term" value="F:ATP binding"/>
    <property type="evidence" value="ECO:0007669"/>
    <property type="project" value="UniProtKB-UniRule"/>
</dbReference>
<evidence type="ECO:0000256" key="6">
    <source>
        <dbReference type="RuleBase" id="RU361200"/>
    </source>
</evidence>
<dbReference type="InterPro" id="IPR040686">
    <property type="entry name" value="PurK_C"/>
</dbReference>
<keyword evidence="4 5" id="KW-0067">ATP-binding</keyword>
<dbReference type="Gene3D" id="3.30.470.20">
    <property type="entry name" value="ATP-grasp fold, B domain"/>
    <property type="match status" value="1"/>
</dbReference>
<dbReference type="InterPro" id="IPR013815">
    <property type="entry name" value="ATP_grasp_subdomain_1"/>
</dbReference>
<dbReference type="GO" id="GO:0004638">
    <property type="term" value="F:phosphoribosylaminoimidazole carboxylase activity"/>
    <property type="evidence" value="ECO:0007669"/>
    <property type="project" value="InterPro"/>
</dbReference>
<dbReference type="Gene3D" id="3.30.1490.20">
    <property type="entry name" value="ATP-grasp fold, A domain"/>
    <property type="match status" value="1"/>
</dbReference>
<evidence type="ECO:0000256" key="5">
    <source>
        <dbReference type="HAMAP-Rule" id="MF_01928"/>
    </source>
</evidence>
<dbReference type="InterPro" id="IPR005875">
    <property type="entry name" value="PurK"/>
</dbReference>
<dbReference type="Gene3D" id="3.40.50.20">
    <property type="match status" value="1"/>
</dbReference>
<dbReference type="FunFam" id="3.30.470.20:FF:000029">
    <property type="entry name" value="N5-carboxyaminoimidazole ribonucleotide synthase"/>
    <property type="match status" value="1"/>
</dbReference>
<comment type="caution">
    <text evidence="8">The sequence shown here is derived from an EMBL/GenBank/DDBJ whole genome shotgun (WGS) entry which is preliminary data.</text>
</comment>
<dbReference type="AlphaFoldDB" id="A0A9X1LWY4"/>
<comment type="subunit">
    <text evidence="5 6">Homodimer.</text>
</comment>
<feature type="domain" description="ATP-grasp" evidence="7">
    <location>
        <begin position="104"/>
        <end position="295"/>
    </location>
</feature>
<evidence type="ECO:0000313" key="8">
    <source>
        <dbReference type="EMBL" id="MCC2033392.1"/>
    </source>
</evidence>
<evidence type="ECO:0000259" key="7">
    <source>
        <dbReference type="PROSITE" id="PS50975"/>
    </source>
</evidence>
<dbReference type="PANTHER" id="PTHR11609:SF5">
    <property type="entry name" value="PHOSPHORIBOSYLAMINOIMIDAZOLE CARBOXYLASE"/>
    <property type="match status" value="1"/>
</dbReference>
<keyword evidence="2 5" id="KW-0547">Nucleotide-binding</keyword>
<dbReference type="NCBIfam" id="NF004680">
    <property type="entry name" value="PRK06019.1-6"/>
    <property type="match status" value="1"/>
</dbReference>
<dbReference type="GO" id="GO:0046872">
    <property type="term" value="F:metal ion binding"/>
    <property type="evidence" value="ECO:0007669"/>
    <property type="project" value="InterPro"/>
</dbReference>
<name>A0A9X1LWY4_9MICO</name>
<keyword evidence="1 5" id="KW-0436">Ligase</keyword>
<comment type="pathway">
    <text evidence="5 6">Purine metabolism; IMP biosynthesis via de novo pathway; 5-amino-1-(5-phospho-D-ribosyl)imidazole-4-carboxylate from 5-amino-1-(5-phospho-D-ribosyl)imidazole (N5-CAIR route): step 1/2.</text>
</comment>
<dbReference type="EC" id="6.3.4.18" evidence="5 6"/>
<evidence type="ECO:0000256" key="2">
    <source>
        <dbReference type="ARBA" id="ARBA00022741"/>
    </source>
</evidence>
<feature type="binding site" evidence="5">
    <location>
        <begin position="179"/>
        <end position="182"/>
    </location>
    <ligand>
        <name>ATP</name>
        <dbReference type="ChEBI" id="CHEBI:30616"/>
    </ligand>
</feature>
<evidence type="ECO:0000313" key="9">
    <source>
        <dbReference type="Proteomes" id="UP001139354"/>
    </source>
</evidence>
<dbReference type="Pfam" id="PF22660">
    <property type="entry name" value="RS_preATP-grasp-like"/>
    <property type="match status" value="1"/>
</dbReference>
<dbReference type="NCBIfam" id="TIGR01161">
    <property type="entry name" value="purK"/>
    <property type="match status" value="1"/>
</dbReference>
<reference evidence="8" key="1">
    <citation type="submission" date="2021-04" db="EMBL/GenBank/DDBJ databases">
        <title>Microbacterium tenobrionis sp. nov. and Microbacterium allomyrinae sp. nov., isolated from larvae of Tenobrio molitor and Allomyrina dichotoma, respectively.</title>
        <authorList>
            <person name="Lee S.D."/>
        </authorList>
    </citation>
    <scope>NUCLEOTIDE SEQUENCE</scope>
    <source>
        <strain evidence="8">BWT-G7</strain>
    </source>
</reference>
<dbReference type="InterPro" id="IPR011054">
    <property type="entry name" value="Rudment_hybrid_motif"/>
</dbReference>
<dbReference type="SUPFAM" id="SSF56059">
    <property type="entry name" value="Glutathione synthetase ATP-binding domain-like"/>
    <property type="match status" value="1"/>
</dbReference>
<keyword evidence="9" id="KW-1185">Reference proteome</keyword>
<dbReference type="GO" id="GO:0006189">
    <property type="term" value="P:'de novo' IMP biosynthetic process"/>
    <property type="evidence" value="ECO:0007669"/>
    <property type="project" value="UniProtKB-UniRule"/>
</dbReference>
<proteinExistence type="inferred from homology"/>
<dbReference type="SUPFAM" id="SSF52440">
    <property type="entry name" value="PreATP-grasp domain"/>
    <property type="match status" value="1"/>
</dbReference>
<evidence type="ECO:0000256" key="3">
    <source>
        <dbReference type="ARBA" id="ARBA00022755"/>
    </source>
</evidence>
<gene>
    <name evidence="5 6" type="primary">purK</name>
    <name evidence="8" type="ORF">KEC57_14480</name>
</gene>
<feature type="binding site" evidence="5">
    <location>
        <begin position="265"/>
        <end position="266"/>
    </location>
    <ligand>
        <name>ATP</name>
        <dbReference type="ChEBI" id="CHEBI:30616"/>
    </ligand>
</feature>
<evidence type="ECO:0000256" key="1">
    <source>
        <dbReference type="ARBA" id="ARBA00022598"/>
    </source>
</evidence>
<organism evidence="8 9">
    <name type="scientific">Microbacterium allomyrinae</name>
    <dbReference type="NCBI Taxonomy" id="2830666"/>
    <lineage>
        <taxon>Bacteria</taxon>
        <taxon>Bacillati</taxon>
        <taxon>Actinomycetota</taxon>
        <taxon>Actinomycetes</taxon>
        <taxon>Micrococcales</taxon>
        <taxon>Microbacteriaceae</taxon>
        <taxon>Microbacterium</taxon>
    </lineage>
</organism>
<accession>A0A9X1LWY4</accession>
<dbReference type="InterPro" id="IPR003135">
    <property type="entry name" value="ATP-grasp_carboxylate-amine"/>
</dbReference>